<dbReference type="PROSITE" id="PS51987">
    <property type="entry name" value="GS_CATALYTIC"/>
    <property type="match status" value="1"/>
</dbReference>
<evidence type="ECO:0000256" key="4">
    <source>
        <dbReference type="ARBA" id="ARBA00022741"/>
    </source>
</evidence>
<dbReference type="InterPro" id="IPR008146">
    <property type="entry name" value="Gln_synth_cat_dom"/>
</dbReference>
<keyword evidence="3" id="KW-0436">Ligase</keyword>
<evidence type="ECO:0000256" key="6">
    <source>
        <dbReference type="PROSITE-ProRule" id="PRU01331"/>
    </source>
</evidence>
<evidence type="ECO:0000256" key="5">
    <source>
        <dbReference type="ARBA" id="ARBA00022840"/>
    </source>
</evidence>
<dbReference type="GO" id="GO:0016301">
    <property type="term" value="F:kinase activity"/>
    <property type="evidence" value="ECO:0007669"/>
    <property type="project" value="UniProtKB-KW"/>
</dbReference>
<dbReference type="FunFam" id="3.10.20.70:FF:000013">
    <property type="entry name" value="Glutamine synthetase bacteria"/>
    <property type="match status" value="1"/>
</dbReference>
<accession>A0A6G1FTR9</accession>
<dbReference type="GeneID" id="54421401"/>
<dbReference type="AlphaFoldDB" id="A0A6G1FTR9"/>
<evidence type="ECO:0000313" key="11">
    <source>
        <dbReference type="RefSeq" id="XP_033530784.1"/>
    </source>
</evidence>
<name>A0A6G1FTR9_9PEZI</name>
<dbReference type="InterPro" id="IPR014746">
    <property type="entry name" value="Gln_synth/guanido_kin_cat_dom"/>
</dbReference>
<sequence>MPNIEPDKITPENVAELLRDDAAVKVAGLDVDGMLRGKLMAKKKFLSVVHTGFGFCSVLFGWDMHDQTYRRELGISNKENGYHDIIAKVDLASFRRIPWENDVPFFLVSFFDPDTEESLSACPRSVLKRAVDKLAGANMSAMAGEASVASSGMSQDPPPQAMAFLRDNPPWKLPAMTEGMFGYSISRPTHNKDYYYETFKTCDQFRCPIEGWHTESGPGVFEAALCFTEICEMADRAALFKYTVKSLGTKYGVLPCFMAKPRANLPGNSGHMHISLVSASSPSMNLFVRDSPDPNPPYPDLVYLSDTGRQFLAGVLQALPEIMPLFAPTVNSYKRLVENFWAPVSVSWGLEHRAASVRVITPPSCSPKATRLEIRTPGADTNPYFALAAILAAGYRGIEKKLDIANAEGVPPPLSRGDGMGGEADRGERLAKGLGEATRRFKEGKIARELFGDQFVEHFAGTREHEWRLWEEAVTDWEFQRYVETV</sequence>
<dbReference type="PANTHER" id="PTHR43785">
    <property type="entry name" value="GAMMA-GLUTAMYLPUTRESCINE SYNTHETASE"/>
    <property type="match status" value="1"/>
</dbReference>
<dbReference type="FunFam" id="3.30.590.10:FF:000005">
    <property type="entry name" value="Probable glutamine synthetase"/>
    <property type="match status" value="1"/>
</dbReference>
<keyword evidence="5" id="KW-0067">ATP-binding</keyword>
<dbReference type="GO" id="GO:0006542">
    <property type="term" value="P:glutamine biosynthetic process"/>
    <property type="evidence" value="ECO:0007669"/>
    <property type="project" value="InterPro"/>
</dbReference>
<dbReference type="RefSeq" id="XP_033530784.1">
    <property type="nucleotide sequence ID" value="XM_033680831.1"/>
</dbReference>
<evidence type="ECO:0000256" key="7">
    <source>
        <dbReference type="RuleBase" id="RU000384"/>
    </source>
</evidence>
<gene>
    <name evidence="9 11" type="ORF">P152DRAFT_468577</name>
</gene>
<dbReference type="OrthoDB" id="77835at2759"/>
<dbReference type="Proteomes" id="UP000504638">
    <property type="component" value="Unplaced"/>
</dbReference>
<evidence type="ECO:0000313" key="9">
    <source>
        <dbReference type="EMBL" id="KAF1809153.1"/>
    </source>
</evidence>
<dbReference type="GO" id="GO:0005524">
    <property type="term" value="F:ATP binding"/>
    <property type="evidence" value="ECO:0007669"/>
    <property type="project" value="UniProtKB-KW"/>
</dbReference>
<dbReference type="InterPro" id="IPR036651">
    <property type="entry name" value="Gln_synt_N_sf"/>
</dbReference>
<reference evidence="11" key="2">
    <citation type="submission" date="2020-04" db="EMBL/GenBank/DDBJ databases">
        <authorList>
            <consortium name="NCBI Genome Project"/>
        </authorList>
    </citation>
    <scope>NUCLEOTIDE SEQUENCE</scope>
    <source>
        <strain evidence="11">CBS 781.70</strain>
    </source>
</reference>
<proteinExistence type="inferred from homology"/>
<organism evidence="9">
    <name type="scientific">Eremomyces bilateralis CBS 781.70</name>
    <dbReference type="NCBI Taxonomy" id="1392243"/>
    <lineage>
        <taxon>Eukaryota</taxon>
        <taxon>Fungi</taxon>
        <taxon>Dikarya</taxon>
        <taxon>Ascomycota</taxon>
        <taxon>Pezizomycotina</taxon>
        <taxon>Dothideomycetes</taxon>
        <taxon>Dothideomycetes incertae sedis</taxon>
        <taxon>Eremomycetales</taxon>
        <taxon>Eremomycetaceae</taxon>
        <taxon>Eremomyces</taxon>
    </lineage>
</organism>
<dbReference type="Gene3D" id="3.10.20.70">
    <property type="entry name" value="Glutamine synthetase, N-terminal domain"/>
    <property type="match status" value="1"/>
</dbReference>
<dbReference type="SMART" id="SM01230">
    <property type="entry name" value="Gln-synt_C"/>
    <property type="match status" value="1"/>
</dbReference>
<dbReference type="Pfam" id="PF00120">
    <property type="entry name" value="Gln-synt_C"/>
    <property type="match status" value="1"/>
</dbReference>
<evidence type="ECO:0000259" key="8">
    <source>
        <dbReference type="PROSITE" id="PS51987"/>
    </source>
</evidence>
<dbReference type="SUPFAM" id="SSF55931">
    <property type="entry name" value="Glutamine synthetase/guanido kinase"/>
    <property type="match status" value="1"/>
</dbReference>
<feature type="domain" description="GS catalytic" evidence="8">
    <location>
        <begin position="123"/>
        <end position="486"/>
    </location>
</feature>
<evidence type="ECO:0000256" key="3">
    <source>
        <dbReference type="ARBA" id="ARBA00022598"/>
    </source>
</evidence>
<keyword evidence="10" id="KW-1185">Reference proteome</keyword>
<evidence type="ECO:0000256" key="1">
    <source>
        <dbReference type="ARBA" id="ARBA00009897"/>
    </source>
</evidence>
<comment type="similarity">
    <text evidence="1 6 7">Belongs to the glutamine synthetase family.</text>
</comment>
<dbReference type="GO" id="GO:0006576">
    <property type="term" value="P:biogenic amine metabolic process"/>
    <property type="evidence" value="ECO:0007669"/>
    <property type="project" value="UniProtKB-ARBA"/>
</dbReference>
<keyword evidence="4" id="KW-0547">Nucleotide-binding</keyword>
<dbReference type="EMBL" id="ML975175">
    <property type="protein sequence ID" value="KAF1809153.1"/>
    <property type="molecule type" value="Genomic_DNA"/>
</dbReference>
<dbReference type="PANTHER" id="PTHR43785:SF12">
    <property type="entry name" value="TYPE-1 GLUTAMINE SYNTHETASE 2"/>
    <property type="match status" value="1"/>
</dbReference>
<reference evidence="9 11" key="1">
    <citation type="submission" date="2020-01" db="EMBL/GenBank/DDBJ databases">
        <authorList>
            <consortium name="DOE Joint Genome Institute"/>
            <person name="Haridas S."/>
            <person name="Albert R."/>
            <person name="Binder M."/>
            <person name="Bloem J."/>
            <person name="Labutti K."/>
            <person name="Salamov A."/>
            <person name="Andreopoulos B."/>
            <person name="Baker S.E."/>
            <person name="Barry K."/>
            <person name="Bills G."/>
            <person name="Bluhm B.H."/>
            <person name="Cannon C."/>
            <person name="Castanera R."/>
            <person name="Culley D.E."/>
            <person name="Daum C."/>
            <person name="Ezra D."/>
            <person name="Gonzalez J.B."/>
            <person name="Henrissat B."/>
            <person name="Kuo A."/>
            <person name="Liang C."/>
            <person name="Lipzen A."/>
            <person name="Lutzoni F."/>
            <person name="Magnuson J."/>
            <person name="Mondo S."/>
            <person name="Nolan M."/>
            <person name="Ohm R."/>
            <person name="Pangilinan J."/>
            <person name="Park H.-J."/>
            <person name="Ramirez L."/>
            <person name="Alfaro M."/>
            <person name="Sun H."/>
            <person name="Tritt A."/>
            <person name="Yoshinaga Y."/>
            <person name="Zwiers L.-H."/>
            <person name="Turgeon B.G."/>
            <person name="Goodwin S.B."/>
            <person name="Spatafora J.W."/>
            <person name="Crous P.W."/>
            <person name="Grigoriev I.V."/>
        </authorList>
    </citation>
    <scope>NUCLEOTIDE SEQUENCE</scope>
    <source>
        <strain evidence="9 11">CBS 781.70</strain>
    </source>
</reference>
<evidence type="ECO:0000256" key="2">
    <source>
        <dbReference type="ARBA" id="ARBA00021364"/>
    </source>
</evidence>
<evidence type="ECO:0000313" key="10">
    <source>
        <dbReference type="Proteomes" id="UP000504638"/>
    </source>
</evidence>
<keyword evidence="9 11" id="KW-0808">Transferase</keyword>
<dbReference type="GO" id="GO:0004356">
    <property type="term" value="F:glutamine synthetase activity"/>
    <property type="evidence" value="ECO:0007669"/>
    <property type="project" value="InterPro"/>
</dbReference>
<protein>
    <recommendedName>
        <fullName evidence="2">Glutamine synthetase</fullName>
    </recommendedName>
</protein>
<dbReference type="Gene3D" id="3.30.590.10">
    <property type="entry name" value="Glutamine synthetase/guanido kinase, catalytic domain"/>
    <property type="match status" value="1"/>
</dbReference>
<reference evidence="11" key="3">
    <citation type="submission" date="2025-04" db="UniProtKB">
        <authorList>
            <consortium name="RefSeq"/>
        </authorList>
    </citation>
    <scope>IDENTIFICATION</scope>
    <source>
        <strain evidence="11">CBS 781.70</strain>
    </source>
</reference>
<keyword evidence="9 11" id="KW-0418">Kinase</keyword>